<reference evidence="1" key="2">
    <citation type="submission" date="2020-07" db="EMBL/GenBank/DDBJ databases">
        <authorList>
            <person name="Vera ALvarez R."/>
            <person name="Arias-Moreno D.M."/>
            <person name="Jimenez-Jacinto V."/>
            <person name="Jimenez-Bremont J.F."/>
            <person name="Swaminathan K."/>
            <person name="Moose S.P."/>
            <person name="Guerrero-Gonzalez M.L."/>
            <person name="Marino-Ramirez L."/>
            <person name="Landsman D."/>
            <person name="Rodriguez-Kessler M."/>
            <person name="Delgado-Sanchez P."/>
        </authorList>
    </citation>
    <scope>NUCLEOTIDE SEQUENCE</scope>
    <source>
        <tissue evidence="1">Cladode</tissue>
    </source>
</reference>
<organism evidence="1">
    <name type="scientific">Opuntia streptacantha</name>
    <name type="common">Prickly pear cactus</name>
    <name type="synonym">Opuntia cardona</name>
    <dbReference type="NCBI Taxonomy" id="393608"/>
    <lineage>
        <taxon>Eukaryota</taxon>
        <taxon>Viridiplantae</taxon>
        <taxon>Streptophyta</taxon>
        <taxon>Embryophyta</taxon>
        <taxon>Tracheophyta</taxon>
        <taxon>Spermatophyta</taxon>
        <taxon>Magnoliopsida</taxon>
        <taxon>eudicotyledons</taxon>
        <taxon>Gunneridae</taxon>
        <taxon>Pentapetalae</taxon>
        <taxon>Caryophyllales</taxon>
        <taxon>Cactineae</taxon>
        <taxon>Cactaceae</taxon>
        <taxon>Opuntioideae</taxon>
        <taxon>Opuntia</taxon>
    </lineage>
</organism>
<proteinExistence type="predicted"/>
<dbReference type="EMBL" id="GISG01272748">
    <property type="protein sequence ID" value="MBA4676786.1"/>
    <property type="molecule type" value="Transcribed_RNA"/>
</dbReference>
<protein>
    <submittedName>
        <fullName evidence="1">Uncharacterized protein</fullName>
    </submittedName>
</protein>
<name>A0A7C9EW43_OPUST</name>
<evidence type="ECO:0000313" key="1">
    <source>
        <dbReference type="EMBL" id="MBA4676786.1"/>
    </source>
</evidence>
<accession>A0A7C9EW43</accession>
<sequence length="249" mass="27206">MMLSKHGTAPSSAISSTALWWVESMARIASNSSTCTPLLIFLKITFTAPSLTALDLFSWTMQRLKIAEAASFIAIGCPSSKRSIKGFNAPDFPIRILFESRADNVKRAAAALLRVSSVPQLRASISNEITIGASATSFLLLSWIDMFNRVVIKSSWRSRGISSFPDPLFSIKGFNRRKMASVDSPNNARKEGIRFVSSRSSLAAALCSWIDLDILLRSMEKCSRSASSTTSSFTHPAGSGISIPRVWHH</sequence>
<reference evidence="1" key="1">
    <citation type="journal article" date="2013" name="J. Plant Res.">
        <title>Effect of fungi and light on seed germination of three Opuntia species from semiarid lands of central Mexico.</title>
        <authorList>
            <person name="Delgado-Sanchez P."/>
            <person name="Jimenez-Bremont J.F."/>
            <person name="Guerrero-Gonzalez Mde L."/>
            <person name="Flores J."/>
        </authorList>
    </citation>
    <scope>NUCLEOTIDE SEQUENCE</scope>
    <source>
        <tissue evidence="1">Cladode</tissue>
    </source>
</reference>
<dbReference type="AlphaFoldDB" id="A0A7C9EW43"/>